<sequence length="152" mass="16060">MASNQSQGQRGQYHHPTRGQPSQGRNQSQQQHQSQYRGSQTQHHQRVDRPQYAAPNPTGTAPVVTPPTAATSAATVRSQQDCLELLALEFSSLADREMPSQGFDAAASQQQQVAGPASAPAVPGHAIASGTPTNNLIARTIRAAMVEIGPSS</sequence>
<dbReference type="EMBL" id="KZ680222">
    <property type="protein sequence ID" value="PTB62649.1"/>
    <property type="molecule type" value="Genomic_DNA"/>
</dbReference>
<evidence type="ECO:0000313" key="3">
    <source>
        <dbReference type="Proteomes" id="UP000241546"/>
    </source>
</evidence>
<evidence type="ECO:0000256" key="1">
    <source>
        <dbReference type="SAM" id="MobiDB-lite"/>
    </source>
</evidence>
<feature type="compositionally biased region" description="Low complexity" evidence="1">
    <location>
        <begin position="53"/>
        <end position="72"/>
    </location>
</feature>
<gene>
    <name evidence="2" type="ORF">BBK36DRAFT_8229</name>
</gene>
<dbReference type="RefSeq" id="XP_024745969.1">
    <property type="nucleotide sequence ID" value="XM_024898564.1"/>
</dbReference>
<accession>A0A2T4AZZ9</accession>
<reference evidence="3" key="1">
    <citation type="submission" date="2016-07" db="EMBL/GenBank/DDBJ databases">
        <title>Multiple horizontal gene transfer events from other fungi enriched the ability of initially mycotrophic Trichoderma (Ascomycota) to feed on dead plant biomass.</title>
        <authorList>
            <consortium name="DOE Joint Genome Institute"/>
            <person name="Atanasova L."/>
            <person name="Chenthamara K."/>
            <person name="Zhang J."/>
            <person name="Grujic M."/>
            <person name="Henrissat B."/>
            <person name="Kuo A."/>
            <person name="Aerts A."/>
            <person name="Salamov A."/>
            <person name="Lipzen A."/>
            <person name="Labutti K."/>
            <person name="Barry K."/>
            <person name="Miao Y."/>
            <person name="Rahimi M.J."/>
            <person name="Shen Q."/>
            <person name="Grigoriev I.V."/>
            <person name="Kubicek C.P."/>
            <person name="Druzhinina I.S."/>
        </authorList>
    </citation>
    <scope>NUCLEOTIDE SEQUENCE [LARGE SCALE GENOMIC DNA]</scope>
    <source>
        <strain evidence="3">TUCIM 6016</strain>
    </source>
</reference>
<feature type="region of interest" description="Disordered" evidence="1">
    <location>
        <begin position="1"/>
        <end position="72"/>
    </location>
</feature>
<organism evidence="2 3">
    <name type="scientific">Trichoderma citrinoviride</name>
    <dbReference type="NCBI Taxonomy" id="58853"/>
    <lineage>
        <taxon>Eukaryota</taxon>
        <taxon>Fungi</taxon>
        <taxon>Dikarya</taxon>
        <taxon>Ascomycota</taxon>
        <taxon>Pezizomycotina</taxon>
        <taxon>Sordariomycetes</taxon>
        <taxon>Hypocreomycetidae</taxon>
        <taxon>Hypocreales</taxon>
        <taxon>Hypocreaceae</taxon>
        <taxon>Trichoderma</taxon>
    </lineage>
</organism>
<feature type="region of interest" description="Disordered" evidence="1">
    <location>
        <begin position="98"/>
        <end position="134"/>
    </location>
</feature>
<feature type="compositionally biased region" description="Low complexity" evidence="1">
    <location>
        <begin position="18"/>
        <end position="42"/>
    </location>
</feature>
<evidence type="ECO:0000313" key="2">
    <source>
        <dbReference type="EMBL" id="PTB62649.1"/>
    </source>
</evidence>
<name>A0A2T4AZZ9_9HYPO</name>
<dbReference type="GeneID" id="36606682"/>
<proteinExistence type="predicted"/>
<feature type="compositionally biased region" description="Polar residues" evidence="1">
    <location>
        <begin position="1"/>
        <end position="10"/>
    </location>
</feature>
<feature type="compositionally biased region" description="Low complexity" evidence="1">
    <location>
        <begin position="105"/>
        <end position="124"/>
    </location>
</feature>
<dbReference type="AlphaFoldDB" id="A0A2T4AZZ9"/>
<dbReference type="Proteomes" id="UP000241546">
    <property type="component" value="Unassembled WGS sequence"/>
</dbReference>
<keyword evidence="3" id="KW-1185">Reference proteome</keyword>
<protein>
    <submittedName>
        <fullName evidence="2">Uncharacterized protein</fullName>
    </submittedName>
</protein>